<evidence type="ECO:0000313" key="2">
    <source>
        <dbReference type="Proteomes" id="UP001200145"/>
    </source>
</evidence>
<gene>
    <name evidence="1" type="ORF">L0U88_15185</name>
</gene>
<dbReference type="Proteomes" id="UP001200145">
    <property type="component" value="Unassembled WGS sequence"/>
</dbReference>
<reference evidence="1 2" key="1">
    <citation type="submission" date="2022-01" db="EMBL/GenBank/DDBJ databases">
        <title>Flavihumibacter sp. nov., isolated from sediment of a river.</title>
        <authorList>
            <person name="Liu H."/>
        </authorList>
    </citation>
    <scope>NUCLEOTIDE SEQUENCE [LARGE SCALE GENOMIC DNA]</scope>
    <source>
        <strain evidence="1 2">RY-1</strain>
    </source>
</reference>
<dbReference type="RefSeq" id="WP_234866927.1">
    <property type="nucleotide sequence ID" value="NZ_JAKEVY010000003.1"/>
</dbReference>
<proteinExistence type="predicted"/>
<dbReference type="EMBL" id="JAKEVY010000003">
    <property type="protein sequence ID" value="MCF1715983.1"/>
    <property type="molecule type" value="Genomic_DNA"/>
</dbReference>
<accession>A0ABS9BLH3</accession>
<evidence type="ECO:0008006" key="3">
    <source>
        <dbReference type="Google" id="ProtNLM"/>
    </source>
</evidence>
<comment type="caution">
    <text evidence="1">The sequence shown here is derived from an EMBL/GenBank/DDBJ whole genome shotgun (WGS) entry which is preliminary data.</text>
</comment>
<organism evidence="1 2">
    <name type="scientific">Flavihumibacter fluminis</name>
    <dbReference type="NCBI Taxonomy" id="2909236"/>
    <lineage>
        <taxon>Bacteria</taxon>
        <taxon>Pseudomonadati</taxon>
        <taxon>Bacteroidota</taxon>
        <taxon>Chitinophagia</taxon>
        <taxon>Chitinophagales</taxon>
        <taxon>Chitinophagaceae</taxon>
        <taxon>Flavihumibacter</taxon>
    </lineage>
</organism>
<evidence type="ECO:0000313" key="1">
    <source>
        <dbReference type="EMBL" id="MCF1715983.1"/>
    </source>
</evidence>
<sequence length="156" mass="18356">MKLDDAKEIIKEFVDEPIVNFQIEKTIFDQDNGRELYNQTIREKVGRKHGVYIWIDKETGEIVYIGMAGKIKTDGTLGDHSIQNRLLASRGKDKVTKKDLQTNDYIKGLMAEHRIRTLDFYIIYSKQDEPPAYIEALLLYKYYKENRRLPKFNSSF</sequence>
<keyword evidence="2" id="KW-1185">Reference proteome</keyword>
<name>A0ABS9BLH3_9BACT</name>
<protein>
    <recommendedName>
        <fullName evidence="3">GIY-YIG domain-containing protein</fullName>
    </recommendedName>
</protein>